<evidence type="ECO:0000256" key="1">
    <source>
        <dbReference type="ARBA" id="ARBA00022737"/>
    </source>
</evidence>
<dbReference type="PANTHER" id="PTHR24201">
    <property type="entry name" value="ANK_REP_REGION DOMAIN-CONTAINING PROTEIN"/>
    <property type="match status" value="1"/>
</dbReference>
<dbReference type="Proteomes" id="UP000253551">
    <property type="component" value="Unassembled WGS sequence"/>
</dbReference>
<name>A0A367IJV3_RHIST</name>
<proteinExistence type="predicted"/>
<dbReference type="InterPro" id="IPR050776">
    <property type="entry name" value="Ank_Repeat/CDKN_Inhibitor"/>
</dbReference>
<dbReference type="GO" id="GO:0005634">
    <property type="term" value="C:nucleus"/>
    <property type="evidence" value="ECO:0007669"/>
    <property type="project" value="TreeGrafter"/>
</dbReference>
<dbReference type="Pfam" id="PF12796">
    <property type="entry name" value="Ank_2"/>
    <property type="match status" value="1"/>
</dbReference>
<keyword evidence="1" id="KW-0677">Repeat</keyword>
<dbReference type="InterPro" id="IPR036770">
    <property type="entry name" value="Ankyrin_rpt-contain_sf"/>
</dbReference>
<reference evidence="5 6" key="1">
    <citation type="journal article" date="2018" name="G3 (Bethesda)">
        <title>Phylogenetic and Phylogenomic Definition of Rhizopus Species.</title>
        <authorList>
            <person name="Gryganskyi A.P."/>
            <person name="Golan J."/>
            <person name="Dolatabadi S."/>
            <person name="Mondo S."/>
            <person name="Robb S."/>
            <person name="Idnurm A."/>
            <person name="Muszewska A."/>
            <person name="Steczkiewicz K."/>
            <person name="Masonjones S."/>
            <person name="Liao H.L."/>
            <person name="Gajdeczka M.T."/>
            <person name="Anike F."/>
            <person name="Vuek A."/>
            <person name="Anishchenko I.M."/>
            <person name="Voigt K."/>
            <person name="de Hoog G.S."/>
            <person name="Smith M.E."/>
            <person name="Heitman J."/>
            <person name="Vilgalys R."/>
            <person name="Stajich J.E."/>
        </authorList>
    </citation>
    <scope>NUCLEOTIDE SEQUENCE [LARGE SCALE GENOMIC DNA]</scope>
    <source>
        <strain evidence="5 6">LSU 92-RS-03</strain>
    </source>
</reference>
<dbReference type="EMBL" id="PJQM01007634">
    <property type="protein sequence ID" value="RCH77906.1"/>
    <property type="molecule type" value="Genomic_DNA"/>
</dbReference>
<dbReference type="SUPFAM" id="SSF48403">
    <property type="entry name" value="Ankyrin repeat"/>
    <property type="match status" value="2"/>
</dbReference>
<comment type="caution">
    <text evidence="5">The sequence shown here is derived from an EMBL/GenBank/DDBJ whole genome shotgun (WGS) entry which is preliminary data.</text>
</comment>
<dbReference type="OrthoDB" id="341259at2759"/>
<dbReference type="InterPro" id="IPR002110">
    <property type="entry name" value="Ankyrin_rpt"/>
</dbReference>
<protein>
    <submittedName>
        <fullName evidence="5">Uncharacterized protein</fullName>
    </submittedName>
</protein>
<keyword evidence="2 3" id="KW-0040">ANK repeat</keyword>
<feature type="region of interest" description="Disordered" evidence="4">
    <location>
        <begin position="1"/>
        <end position="28"/>
    </location>
</feature>
<dbReference type="PROSITE" id="PS50297">
    <property type="entry name" value="ANK_REP_REGION"/>
    <property type="match status" value="1"/>
</dbReference>
<feature type="repeat" description="ANK" evidence="3">
    <location>
        <begin position="129"/>
        <end position="161"/>
    </location>
</feature>
<dbReference type="STRING" id="4846.A0A367IJV3"/>
<evidence type="ECO:0000256" key="2">
    <source>
        <dbReference type="ARBA" id="ARBA00023043"/>
    </source>
</evidence>
<accession>A0A367IJV3</accession>
<dbReference type="SMART" id="SM00248">
    <property type="entry name" value="ANK"/>
    <property type="match status" value="6"/>
</dbReference>
<dbReference type="Gene3D" id="1.25.40.20">
    <property type="entry name" value="Ankyrin repeat-containing domain"/>
    <property type="match status" value="2"/>
</dbReference>
<keyword evidence="6" id="KW-1185">Reference proteome</keyword>
<gene>
    <name evidence="5" type="ORF">CU098_003571</name>
</gene>
<evidence type="ECO:0000313" key="6">
    <source>
        <dbReference type="Proteomes" id="UP000253551"/>
    </source>
</evidence>
<sequence length="360" mass="39678">MHQIDSNNSNKPVLPSPPSSPTENNNNRKRALSLSFIQNPNTESLKKSKALSPNQCDPNHNRSLLSWACIAQCENDVKELMKSVHLDINLKSGPNQTTALHEAAFIGFDKGVQLLVQHSEIDLNAVDLLGQTALHYATQRNKTESLKILLTSGARVDICCKNGRLPIHTAALFGFESCVSLLLSFTDRANNPDGLDMLWSQENLTHQSVVECAIVSGRVGSLNRLLDQDSDSCYREKKELVALAVHWNRIECLVLLLSRGCLADEFCLRSAVQQRKIDLVRILASAGTSPCLKNGQNPAFLYAANHGFLEMIPIILTLSTSKDCIQQALCLASSIGLHKKLCEIISHTFKELLIKKKSSS</sequence>
<dbReference type="PANTHER" id="PTHR24201:SF16">
    <property type="entry name" value="ANKYRIN-1-LIKE-RELATED"/>
    <property type="match status" value="1"/>
</dbReference>
<feature type="compositionally biased region" description="Polar residues" evidence="4">
    <location>
        <begin position="1"/>
        <end position="11"/>
    </location>
</feature>
<evidence type="ECO:0000256" key="4">
    <source>
        <dbReference type="SAM" id="MobiDB-lite"/>
    </source>
</evidence>
<evidence type="ECO:0000313" key="5">
    <source>
        <dbReference type="EMBL" id="RCH77906.1"/>
    </source>
</evidence>
<evidence type="ECO:0000256" key="3">
    <source>
        <dbReference type="PROSITE-ProRule" id="PRU00023"/>
    </source>
</evidence>
<dbReference type="AlphaFoldDB" id="A0A367IJV3"/>
<organism evidence="5 6">
    <name type="scientific">Rhizopus stolonifer</name>
    <name type="common">Rhizopus nigricans</name>
    <dbReference type="NCBI Taxonomy" id="4846"/>
    <lineage>
        <taxon>Eukaryota</taxon>
        <taxon>Fungi</taxon>
        <taxon>Fungi incertae sedis</taxon>
        <taxon>Mucoromycota</taxon>
        <taxon>Mucoromycotina</taxon>
        <taxon>Mucoromycetes</taxon>
        <taxon>Mucorales</taxon>
        <taxon>Mucorineae</taxon>
        <taxon>Rhizopodaceae</taxon>
        <taxon>Rhizopus</taxon>
    </lineage>
</organism>
<dbReference type="PROSITE" id="PS50088">
    <property type="entry name" value="ANK_REPEAT"/>
    <property type="match status" value="1"/>
</dbReference>